<evidence type="ECO:0000313" key="1">
    <source>
        <dbReference type="Proteomes" id="UP000790787"/>
    </source>
</evidence>
<reference evidence="2" key="2">
    <citation type="submission" date="2025-08" db="UniProtKB">
        <authorList>
            <consortium name="RefSeq"/>
        </authorList>
    </citation>
    <scope>IDENTIFICATION</scope>
    <source>
        <tissue evidence="2">Leaf</tissue>
    </source>
</reference>
<organism evidence="1 2">
    <name type="scientific">Nicotiana tabacum</name>
    <name type="common">Common tobacco</name>
    <dbReference type="NCBI Taxonomy" id="4097"/>
    <lineage>
        <taxon>Eukaryota</taxon>
        <taxon>Viridiplantae</taxon>
        <taxon>Streptophyta</taxon>
        <taxon>Embryophyta</taxon>
        <taxon>Tracheophyta</taxon>
        <taxon>Spermatophyta</taxon>
        <taxon>Magnoliopsida</taxon>
        <taxon>eudicotyledons</taxon>
        <taxon>Gunneridae</taxon>
        <taxon>Pentapetalae</taxon>
        <taxon>asterids</taxon>
        <taxon>lamiids</taxon>
        <taxon>Solanales</taxon>
        <taxon>Solanaceae</taxon>
        <taxon>Nicotianoideae</taxon>
        <taxon>Nicotianeae</taxon>
        <taxon>Nicotiana</taxon>
    </lineage>
</organism>
<reference evidence="1" key="1">
    <citation type="journal article" date="2014" name="Nat. Commun.">
        <title>The tobacco genome sequence and its comparison with those of tomato and potato.</title>
        <authorList>
            <person name="Sierro N."/>
            <person name="Battey J.N."/>
            <person name="Ouadi S."/>
            <person name="Bakaher N."/>
            <person name="Bovet L."/>
            <person name="Willig A."/>
            <person name="Goepfert S."/>
            <person name="Peitsch M.C."/>
            <person name="Ivanov N.V."/>
        </authorList>
    </citation>
    <scope>NUCLEOTIDE SEQUENCE [LARGE SCALE GENOMIC DNA]</scope>
</reference>
<accession>A0AC58U0V8</accession>
<keyword evidence="1" id="KW-1185">Reference proteome</keyword>
<dbReference type="Proteomes" id="UP000790787">
    <property type="component" value="Chromosome 3"/>
</dbReference>
<sequence>MIINQFDIGIKVLKTDNGTEFFNSQCDELLASLGIIHQSSCPYTPQQNGIVERKHRHILQLPTETLEKKCPYEMLHNKLAKLDHLRVFSCLYFASNLPICDKFTTRAKKCIIIGYSENQKGYRLYNLDSRKVIVSRDITFREHLFPFKEETYANEDLFPCEPVEASSEETTQLHHSNSNAAANPPALAPAAIHVTEQAVSESLVETSQLPILQEANTNQTESADTPYPISNFITYDHLSENYKSFLGSISEPTEPRSFKEACLDKAWVEAMKAEIKTIEDNATWEVVDLPPGKKVIGSK</sequence>
<evidence type="ECO:0000313" key="2">
    <source>
        <dbReference type="RefSeq" id="XP_075103101.1"/>
    </source>
</evidence>
<proteinExistence type="predicted"/>
<protein>
    <submittedName>
        <fullName evidence="2">Uncharacterized protein LOC142177755</fullName>
    </submittedName>
</protein>
<name>A0AC58U0V8_TOBAC</name>
<dbReference type="RefSeq" id="XP_075103101.1">
    <property type="nucleotide sequence ID" value="XM_075247000.1"/>
</dbReference>
<gene>
    <name evidence="2" type="primary">LOC142177755</name>
</gene>